<dbReference type="EMBL" id="FPHN01000067">
    <property type="protein sequence ID" value="SFV56686.1"/>
    <property type="molecule type" value="Genomic_DNA"/>
</dbReference>
<protein>
    <submittedName>
        <fullName evidence="2">Extracellular Matrix protein PelD</fullName>
    </submittedName>
</protein>
<evidence type="ECO:0000313" key="2">
    <source>
        <dbReference type="EMBL" id="SFV56686.1"/>
    </source>
</evidence>
<dbReference type="AlphaFoldDB" id="A0A1W1BT49"/>
<dbReference type="InterPro" id="IPR029016">
    <property type="entry name" value="GAF-like_dom_sf"/>
</dbReference>
<name>A0A1W1BT49_9ZZZZ</name>
<feature type="transmembrane region" description="Helical" evidence="1">
    <location>
        <begin position="41"/>
        <end position="74"/>
    </location>
</feature>
<gene>
    <name evidence="2" type="ORF">MNB_SV-14-1113</name>
</gene>
<feature type="transmembrane region" description="Helical" evidence="1">
    <location>
        <begin position="12"/>
        <end position="29"/>
    </location>
</feature>
<keyword evidence="1" id="KW-0472">Membrane</keyword>
<keyword evidence="1" id="KW-0812">Transmembrane</keyword>
<keyword evidence="1" id="KW-1133">Transmembrane helix</keyword>
<feature type="transmembrane region" description="Helical" evidence="1">
    <location>
        <begin position="80"/>
        <end position="100"/>
    </location>
</feature>
<dbReference type="Gene3D" id="3.30.450.40">
    <property type="match status" value="1"/>
</dbReference>
<reference evidence="2" key="1">
    <citation type="submission" date="2016-10" db="EMBL/GenBank/DDBJ databases">
        <authorList>
            <person name="de Groot N.N."/>
        </authorList>
    </citation>
    <scope>NUCLEOTIDE SEQUENCE</scope>
</reference>
<accession>A0A1W1BT49</accession>
<evidence type="ECO:0000256" key="1">
    <source>
        <dbReference type="SAM" id="Phobius"/>
    </source>
</evidence>
<organism evidence="2">
    <name type="scientific">hydrothermal vent metagenome</name>
    <dbReference type="NCBI Taxonomy" id="652676"/>
    <lineage>
        <taxon>unclassified sequences</taxon>
        <taxon>metagenomes</taxon>
        <taxon>ecological metagenomes</taxon>
    </lineage>
</organism>
<proteinExistence type="predicted"/>
<sequence>MTLKKRSTLLQAFEVVLFAIVIVGIGYYFDKKDALLIHHDFSFLILWLAIVTLFYGLAMGLVMWITFAVLTTFLYLEDPIYITILLENLAFVFLFGLFFSNLHSEIDKAKVENRYLHLRLKELTSAFFTLKISHDKLESIYITQPASFRFVISEVLESCEHNTPELSAKNSLKVLKKFFAVNSAMIYRVNKGSLGRCFSSIGDIDINVKKDDKLIEEALSNKKAIYLKDLEEKEQTAYIYAVPFLDKRNKVVALLIVKDIPFLFYNEDTLLKINVVFTYIWTEYKKRASLDRIESNREKNSISVYENHERQDIVDFKLEIERLTNILNGFKIESRVYAISTESEHINREIEEFFYLNEELEILDMYISLECKGRYIHFILFPFMSLPSMYEKAKNLDARIESLEERLKAKLPQKELSFIDTKHVSVKDFSFLLEEYSCV</sequence>